<dbReference type="InterPro" id="IPR001854">
    <property type="entry name" value="Ribosomal_uL29"/>
</dbReference>
<dbReference type="InterPro" id="IPR036049">
    <property type="entry name" value="Ribosomal_uL29_sf"/>
</dbReference>
<dbReference type="SUPFAM" id="SSF46561">
    <property type="entry name" value="Ribosomal protein L29 (L29p)"/>
    <property type="match status" value="1"/>
</dbReference>
<dbReference type="AlphaFoldDB" id="A0A0G1I0H7"/>
<evidence type="ECO:0000256" key="2">
    <source>
        <dbReference type="ARBA" id="ARBA00022980"/>
    </source>
</evidence>
<organism evidence="6 7">
    <name type="scientific">candidate division Kazan bacterium GW2011_GWA1_44_22</name>
    <dbReference type="NCBI Taxonomy" id="1620410"/>
    <lineage>
        <taxon>Bacteria</taxon>
        <taxon>Bacteria division Kazan-3B-28</taxon>
    </lineage>
</organism>
<evidence type="ECO:0000256" key="5">
    <source>
        <dbReference type="HAMAP-Rule" id="MF_00374"/>
    </source>
</evidence>
<keyword evidence="2 5" id="KW-0689">Ribosomal protein</keyword>
<reference evidence="6 7" key="1">
    <citation type="journal article" date="2015" name="Nature">
        <title>rRNA introns, odd ribosomes, and small enigmatic genomes across a large radiation of phyla.</title>
        <authorList>
            <person name="Brown C.T."/>
            <person name="Hug L.A."/>
            <person name="Thomas B.C."/>
            <person name="Sharon I."/>
            <person name="Castelle C.J."/>
            <person name="Singh A."/>
            <person name="Wilkins M.J."/>
            <person name="Williams K.H."/>
            <person name="Banfield J.F."/>
        </authorList>
    </citation>
    <scope>NUCLEOTIDE SEQUENCE [LARGE SCALE GENOMIC DNA]</scope>
</reference>
<evidence type="ECO:0000256" key="1">
    <source>
        <dbReference type="ARBA" id="ARBA00009254"/>
    </source>
</evidence>
<dbReference type="GO" id="GO:1990904">
    <property type="term" value="C:ribonucleoprotein complex"/>
    <property type="evidence" value="ECO:0007669"/>
    <property type="project" value="UniProtKB-KW"/>
</dbReference>
<dbReference type="Gene3D" id="1.10.287.310">
    <property type="match status" value="1"/>
</dbReference>
<protein>
    <recommendedName>
        <fullName evidence="4 5">Large ribosomal subunit protein uL29</fullName>
    </recommendedName>
</protein>
<name>A0A0G1I0H7_UNCK3</name>
<evidence type="ECO:0000313" key="6">
    <source>
        <dbReference type="EMBL" id="KKT52931.1"/>
    </source>
</evidence>
<keyword evidence="3 5" id="KW-0687">Ribonucleoprotein</keyword>
<comment type="similarity">
    <text evidence="1 5">Belongs to the universal ribosomal protein uL29 family.</text>
</comment>
<evidence type="ECO:0000313" key="7">
    <source>
        <dbReference type="Proteomes" id="UP000034752"/>
    </source>
</evidence>
<gene>
    <name evidence="5" type="primary">rpmC</name>
    <name evidence="6" type="ORF">VE96_C0005G0020</name>
</gene>
<comment type="caution">
    <text evidence="6">The sequence shown here is derived from an EMBL/GenBank/DDBJ whole genome shotgun (WGS) entry which is preliminary data.</text>
</comment>
<dbReference type="EMBL" id="LCIJ01000005">
    <property type="protein sequence ID" value="KKT52931.1"/>
    <property type="molecule type" value="Genomic_DNA"/>
</dbReference>
<proteinExistence type="inferred from homology"/>
<evidence type="ECO:0000256" key="3">
    <source>
        <dbReference type="ARBA" id="ARBA00023274"/>
    </source>
</evidence>
<dbReference type="HAMAP" id="MF_00374">
    <property type="entry name" value="Ribosomal_uL29"/>
    <property type="match status" value="1"/>
</dbReference>
<dbReference type="GO" id="GO:0006412">
    <property type="term" value="P:translation"/>
    <property type="evidence" value="ECO:0007669"/>
    <property type="project" value="UniProtKB-UniRule"/>
</dbReference>
<dbReference type="Proteomes" id="UP000034752">
    <property type="component" value="Unassembled WGS sequence"/>
</dbReference>
<accession>A0A0G1I0H7</accession>
<dbReference type="GO" id="GO:0003735">
    <property type="term" value="F:structural constituent of ribosome"/>
    <property type="evidence" value="ECO:0007669"/>
    <property type="project" value="InterPro"/>
</dbReference>
<dbReference type="NCBIfam" id="TIGR00012">
    <property type="entry name" value="L29"/>
    <property type="match status" value="1"/>
</dbReference>
<sequence>MDIAKLRKLKPAEVTKEIAEVMAKIVELRAEIAMHRVKNWHVLKTAKQYLARLLTIQQEHEIINKLSNE</sequence>
<dbReference type="GO" id="GO:0005840">
    <property type="term" value="C:ribosome"/>
    <property type="evidence" value="ECO:0007669"/>
    <property type="project" value="UniProtKB-KW"/>
</dbReference>
<evidence type="ECO:0000256" key="4">
    <source>
        <dbReference type="ARBA" id="ARBA00035204"/>
    </source>
</evidence>
<dbReference type="Pfam" id="PF00831">
    <property type="entry name" value="Ribosomal_L29"/>
    <property type="match status" value="1"/>
</dbReference>